<evidence type="ECO:0000313" key="7">
    <source>
        <dbReference type="Proteomes" id="UP000002411"/>
    </source>
</evidence>
<evidence type="ECO:0000256" key="3">
    <source>
        <dbReference type="ARBA" id="ARBA00023027"/>
    </source>
</evidence>
<dbReference type="Pfam" id="PF25137">
    <property type="entry name" value="ADH_Fe_C"/>
    <property type="match status" value="1"/>
</dbReference>
<dbReference type="Proteomes" id="UP000002411">
    <property type="component" value="Chromosome"/>
</dbReference>
<comment type="similarity">
    <text evidence="1">Belongs to the iron-containing alcohol dehydrogenase family.</text>
</comment>
<dbReference type="InterPro" id="IPR018211">
    <property type="entry name" value="ADH_Fe_CS"/>
</dbReference>
<feature type="domain" description="Alcohol dehydrogenase iron-type/glycerol dehydrogenase GldA" evidence="4">
    <location>
        <begin position="13"/>
        <end position="184"/>
    </location>
</feature>
<dbReference type="EMBL" id="CP000673">
    <property type="protein sequence ID" value="EDK34986.1"/>
    <property type="molecule type" value="Genomic_DNA"/>
</dbReference>
<dbReference type="SUPFAM" id="SSF56796">
    <property type="entry name" value="Dehydroquinate synthase-like"/>
    <property type="match status" value="1"/>
</dbReference>
<dbReference type="InterPro" id="IPR001670">
    <property type="entry name" value="ADH_Fe/GldA"/>
</dbReference>
<dbReference type="GO" id="GO:0046872">
    <property type="term" value="F:metal ion binding"/>
    <property type="evidence" value="ECO:0007669"/>
    <property type="project" value="InterPro"/>
</dbReference>
<dbReference type="PROSITE" id="PS00913">
    <property type="entry name" value="ADH_IRON_1"/>
    <property type="match status" value="1"/>
</dbReference>
<dbReference type="PANTHER" id="PTHR11496">
    <property type="entry name" value="ALCOHOL DEHYDROGENASE"/>
    <property type="match status" value="1"/>
</dbReference>
<proteinExistence type="inferred from homology"/>
<dbReference type="Pfam" id="PF00465">
    <property type="entry name" value="Fe-ADH"/>
    <property type="match status" value="1"/>
</dbReference>
<dbReference type="EC" id="1.1.1.1" evidence="6"/>
<evidence type="ECO:0000256" key="1">
    <source>
        <dbReference type="ARBA" id="ARBA00007358"/>
    </source>
</evidence>
<feature type="domain" description="Fe-containing alcohol dehydrogenase-like C-terminal" evidence="5">
    <location>
        <begin position="196"/>
        <end position="390"/>
    </location>
</feature>
<gene>
    <name evidence="6" type="ordered locus">CKL_2978</name>
</gene>
<keyword evidence="7" id="KW-1185">Reference proteome</keyword>
<dbReference type="eggNOG" id="COG1454">
    <property type="taxonomic scope" value="Bacteria"/>
</dbReference>
<protein>
    <submittedName>
        <fullName evidence="6">Predicted iron containing alcohol dehydrogenase</fullName>
        <ecNumber evidence="6">1.1.1.1</ecNumber>
    </submittedName>
</protein>
<dbReference type="InterPro" id="IPR056798">
    <property type="entry name" value="ADH_Fe_C"/>
</dbReference>
<evidence type="ECO:0000259" key="5">
    <source>
        <dbReference type="Pfam" id="PF25137"/>
    </source>
</evidence>
<dbReference type="InterPro" id="IPR039697">
    <property type="entry name" value="Alcohol_dehydrogenase_Fe"/>
</dbReference>
<dbReference type="HOGENOM" id="CLU_007207_0_0_9"/>
<dbReference type="PANTHER" id="PTHR11496:SF102">
    <property type="entry name" value="ALCOHOL DEHYDROGENASE 4"/>
    <property type="match status" value="1"/>
</dbReference>
<evidence type="ECO:0000313" key="6">
    <source>
        <dbReference type="EMBL" id="EDK34986.1"/>
    </source>
</evidence>
<dbReference type="Gene3D" id="3.40.50.1970">
    <property type="match status" value="1"/>
</dbReference>
<reference evidence="6 7" key="1">
    <citation type="journal article" date="2008" name="Proc. Natl. Acad. Sci. U.S.A.">
        <title>The genome of Clostridium kluyveri, a strict anaerobe with unique metabolic features.</title>
        <authorList>
            <person name="Seedorf H."/>
            <person name="Fricke W.F."/>
            <person name="Veith B."/>
            <person name="Brueggemann H."/>
            <person name="Liesegang H."/>
            <person name="Strittmatter A."/>
            <person name="Miethke M."/>
            <person name="Buckel W."/>
            <person name="Hinderberger J."/>
            <person name="Li F."/>
            <person name="Hagemeier C."/>
            <person name="Thauer R.K."/>
            <person name="Gottschalk G."/>
        </authorList>
    </citation>
    <scope>NUCLEOTIDE SEQUENCE [LARGE SCALE GENOMIC DNA]</scope>
    <source>
        <strain evidence="7">ATCC 8527 / DSM 555 / NCIMB 10680</strain>
    </source>
</reference>
<dbReference type="AlphaFoldDB" id="A5N1J0"/>
<dbReference type="KEGG" id="ckl:CKL_2978"/>
<dbReference type="STRING" id="431943.CKL_2978"/>
<organism evidence="6 7">
    <name type="scientific">Clostridium kluyveri (strain ATCC 8527 / DSM 555 / NBRC 12016 / NCIMB 10680 / K1)</name>
    <dbReference type="NCBI Taxonomy" id="431943"/>
    <lineage>
        <taxon>Bacteria</taxon>
        <taxon>Bacillati</taxon>
        <taxon>Bacillota</taxon>
        <taxon>Clostridia</taxon>
        <taxon>Eubacteriales</taxon>
        <taxon>Clostridiaceae</taxon>
        <taxon>Clostridium</taxon>
    </lineage>
</organism>
<name>A5N1J0_CLOK5</name>
<keyword evidence="2 6" id="KW-0560">Oxidoreductase</keyword>
<dbReference type="FunFam" id="1.20.1090.10:FF:000001">
    <property type="entry name" value="Aldehyde-alcohol dehydrogenase"/>
    <property type="match status" value="1"/>
</dbReference>
<dbReference type="RefSeq" id="WP_012103322.1">
    <property type="nucleotide sequence ID" value="NC_009706.1"/>
</dbReference>
<evidence type="ECO:0000256" key="2">
    <source>
        <dbReference type="ARBA" id="ARBA00023002"/>
    </source>
</evidence>
<keyword evidence="3" id="KW-0520">NAD</keyword>
<dbReference type="FunFam" id="3.40.50.1970:FF:000003">
    <property type="entry name" value="Alcohol dehydrogenase, iron-containing"/>
    <property type="match status" value="1"/>
</dbReference>
<sequence length="390" mass="42745">MENTHDFRSPAINLIGVGALKDLPLELMPYKLSKALIVTDKNIIRLGYVEIVEKILKDLFISYDIFDGILHPDCTISFVEDALTYFKKNLNILKKDYHFIISVGGGTNHDCAKGIAIVATNGGDIEDYEGYEKMTKPSLPVITINTTSGSGAEVSNVAIIKDESRKVKMTIADPKMMPIISVNDLRFMPSMPPEITASSGLDVLTHSIEGFVSTEASPVTDSLAIDAVKLVFGYLRRAYKNGNDLEAREKMMFANVMGGMVLNNAGLGYVHSMSHQLGGFYEEVHGSCNAILLPHVLEYNAVSIPEERILKISEAVGAKANNKQEAINKINHSIQNLSEDIGIPTHLSSIGINENDLELLSKNAEKDINSLVNPRKGTFVDIMNIFKAAM</sequence>
<dbReference type="Gene3D" id="1.20.1090.10">
    <property type="entry name" value="Dehydroquinate synthase-like - alpha domain"/>
    <property type="match status" value="1"/>
</dbReference>
<dbReference type="GO" id="GO:0004022">
    <property type="term" value="F:alcohol dehydrogenase (NAD+) activity"/>
    <property type="evidence" value="ECO:0007669"/>
    <property type="project" value="UniProtKB-EC"/>
</dbReference>
<evidence type="ECO:0000259" key="4">
    <source>
        <dbReference type="Pfam" id="PF00465"/>
    </source>
</evidence>
<accession>A5N1J0</accession>